<dbReference type="InterPro" id="IPR001789">
    <property type="entry name" value="Sig_transdc_resp-reg_receiver"/>
</dbReference>
<dbReference type="SMART" id="SM00448">
    <property type="entry name" value="REC"/>
    <property type="match status" value="1"/>
</dbReference>
<dbReference type="PANTHER" id="PTHR43547:SF2">
    <property type="entry name" value="HYBRID SIGNAL TRANSDUCTION HISTIDINE KINASE C"/>
    <property type="match status" value="1"/>
</dbReference>
<accession>A0AAE6ZI07</accession>
<dbReference type="InterPro" id="IPR009057">
    <property type="entry name" value="Homeodomain-like_sf"/>
</dbReference>
<evidence type="ECO:0000256" key="2">
    <source>
        <dbReference type="ARBA" id="ARBA00023015"/>
    </source>
</evidence>
<dbReference type="GO" id="GO:0003700">
    <property type="term" value="F:DNA-binding transcription factor activity"/>
    <property type="evidence" value="ECO:0007669"/>
    <property type="project" value="InterPro"/>
</dbReference>
<dbReference type="Proteomes" id="UP000502421">
    <property type="component" value="Chromosome"/>
</dbReference>
<dbReference type="Pfam" id="PF12833">
    <property type="entry name" value="HTH_18"/>
    <property type="match status" value="1"/>
</dbReference>
<dbReference type="SUPFAM" id="SSF52172">
    <property type="entry name" value="CheY-like"/>
    <property type="match status" value="1"/>
</dbReference>
<keyword evidence="3 8" id="KW-0238">DNA-binding</keyword>
<feature type="modified residue" description="4-aspartylphosphate" evidence="5">
    <location>
        <position position="62"/>
    </location>
</feature>
<dbReference type="EMBL" id="CP051205">
    <property type="protein sequence ID" value="QJB32154.1"/>
    <property type="molecule type" value="Genomic_DNA"/>
</dbReference>
<dbReference type="AlphaFoldDB" id="A0AAE6ZI07"/>
<dbReference type="PROSITE" id="PS50110">
    <property type="entry name" value="RESPONSE_REGULATORY"/>
    <property type="match status" value="1"/>
</dbReference>
<dbReference type="GO" id="GO:0043565">
    <property type="term" value="F:sequence-specific DNA binding"/>
    <property type="evidence" value="ECO:0007669"/>
    <property type="project" value="InterPro"/>
</dbReference>
<dbReference type="SMART" id="SM00342">
    <property type="entry name" value="HTH_ARAC"/>
    <property type="match status" value="1"/>
</dbReference>
<dbReference type="KEGG" id="coy:HF329_12785"/>
<dbReference type="InterPro" id="IPR020449">
    <property type="entry name" value="Tscrpt_reg_AraC-type_HTH"/>
</dbReference>
<evidence type="ECO:0000259" key="7">
    <source>
        <dbReference type="PROSITE" id="PS50110"/>
    </source>
</evidence>
<dbReference type="PANTHER" id="PTHR43547">
    <property type="entry name" value="TWO-COMPONENT HISTIDINE KINASE"/>
    <property type="match status" value="1"/>
</dbReference>
<evidence type="ECO:0000313" key="9">
    <source>
        <dbReference type="Proteomes" id="UP000502421"/>
    </source>
</evidence>
<keyword evidence="1 5" id="KW-0597">Phosphoprotein</keyword>
<keyword evidence="4" id="KW-0804">Transcription</keyword>
<dbReference type="Gene3D" id="1.10.10.60">
    <property type="entry name" value="Homeodomain-like"/>
    <property type="match status" value="1"/>
</dbReference>
<sequence>MLYKKKAPDAMQPTLLIVDDNKEILEFVDDILGGDYQIIQAMSAQQALEVLAATSIQLVISDVMMPETDGFELCKIIKSTPEYRHIPVVLLTAKNTLMSRIEGLETGADAYIDKPFSPRHLKVQVANLITNRNIVRDYFASAPLLHIATVAGNKVDELFLEQLKEVILQHLDNPQLDGGFLADALNMSRPTLYRKIKAVSDLTIHELINQTRLKKAAELLAEGKYRVSEVSYIMGFSSPNHFNRVFFKQFGVSPTGYVKRGGQS</sequence>
<organism evidence="8 9">
    <name type="scientific">Chitinophaga oryzae</name>
    <dbReference type="NCBI Taxonomy" id="2725414"/>
    <lineage>
        <taxon>Bacteria</taxon>
        <taxon>Pseudomonadati</taxon>
        <taxon>Bacteroidota</taxon>
        <taxon>Chitinophagia</taxon>
        <taxon>Chitinophagales</taxon>
        <taxon>Chitinophagaceae</taxon>
        <taxon>Chitinophaga</taxon>
    </lineage>
</organism>
<dbReference type="PROSITE" id="PS01124">
    <property type="entry name" value="HTH_ARAC_FAMILY_2"/>
    <property type="match status" value="1"/>
</dbReference>
<evidence type="ECO:0000256" key="5">
    <source>
        <dbReference type="PROSITE-ProRule" id="PRU00169"/>
    </source>
</evidence>
<dbReference type="Gene3D" id="3.40.50.2300">
    <property type="match status" value="1"/>
</dbReference>
<dbReference type="SUPFAM" id="SSF46689">
    <property type="entry name" value="Homeodomain-like"/>
    <property type="match status" value="1"/>
</dbReference>
<reference evidence="9" key="1">
    <citation type="submission" date="2020-04" db="EMBL/GenBank/DDBJ databases">
        <authorList>
            <person name="Kittiwongwattana C."/>
        </authorList>
    </citation>
    <scope>NUCLEOTIDE SEQUENCE [LARGE SCALE GENOMIC DNA]</scope>
    <source>
        <strain evidence="9">1310</strain>
    </source>
</reference>
<feature type="domain" description="HTH araC/xylS-type" evidence="6">
    <location>
        <begin position="161"/>
        <end position="260"/>
    </location>
</feature>
<feature type="domain" description="Response regulatory" evidence="7">
    <location>
        <begin position="14"/>
        <end position="129"/>
    </location>
</feature>
<dbReference type="InterPro" id="IPR011006">
    <property type="entry name" value="CheY-like_superfamily"/>
</dbReference>
<gene>
    <name evidence="8" type="ORF">HF329_12785</name>
</gene>
<dbReference type="Pfam" id="PF00072">
    <property type="entry name" value="Response_reg"/>
    <property type="match status" value="1"/>
</dbReference>
<evidence type="ECO:0000259" key="6">
    <source>
        <dbReference type="PROSITE" id="PS01124"/>
    </source>
</evidence>
<protein>
    <submittedName>
        <fullName evidence="8">DNA-binding response regulator</fullName>
    </submittedName>
</protein>
<keyword evidence="2" id="KW-0805">Transcription regulation</keyword>
<dbReference type="PRINTS" id="PR00032">
    <property type="entry name" value="HTHARAC"/>
</dbReference>
<evidence type="ECO:0000256" key="4">
    <source>
        <dbReference type="ARBA" id="ARBA00023163"/>
    </source>
</evidence>
<name>A0AAE6ZI07_9BACT</name>
<evidence type="ECO:0000256" key="3">
    <source>
        <dbReference type="ARBA" id="ARBA00023125"/>
    </source>
</evidence>
<evidence type="ECO:0000256" key="1">
    <source>
        <dbReference type="ARBA" id="ARBA00022553"/>
    </source>
</evidence>
<dbReference type="InterPro" id="IPR018060">
    <property type="entry name" value="HTH_AraC"/>
</dbReference>
<dbReference type="GO" id="GO:0000155">
    <property type="term" value="F:phosphorelay sensor kinase activity"/>
    <property type="evidence" value="ECO:0007669"/>
    <property type="project" value="TreeGrafter"/>
</dbReference>
<proteinExistence type="predicted"/>
<evidence type="ECO:0000313" key="8">
    <source>
        <dbReference type="EMBL" id="QJB32154.1"/>
    </source>
</evidence>